<dbReference type="OrthoDB" id="5328604at2"/>
<gene>
    <name evidence="1" type="ORF">CQA53_03885</name>
</gene>
<name>A0A3D8INC7_9HELI</name>
<comment type="caution">
    <text evidence="1">The sequence shown here is derived from an EMBL/GenBank/DDBJ whole genome shotgun (WGS) entry which is preliminary data.</text>
</comment>
<organism evidence="1 2">
    <name type="scientific">Helicobacter didelphidarum</name>
    <dbReference type="NCBI Taxonomy" id="2040648"/>
    <lineage>
        <taxon>Bacteria</taxon>
        <taxon>Pseudomonadati</taxon>
        <taxon>Campylobacterota</taxon>
        <taxon>Epsilonproteobacteria</taxon>
        <taxon>Campylobacterales</taxon>
        <taxon>Helicobacteraceae</taxon>
        <taxon>Helicobacter</taxon>
    </lineage>
</organism>
<keyword evidence="2" id="KW-1185">Reference proteome</keyword>
<accession>A0A3D8INC7</accession>
<dbReference type="AlphaFoldDB" id="A0A3D8INC7"/>
<proteinExistence type="predicted"/>
<protein>
    <submittedName>
        <fullName evidence="1">Uncharacterized protein</fullName>
    </submittedName>
</protein>
<sequence>MDTPKILATIQQATWLFKKSRRYIRKKDMKFFFRCKFLTKDDIDFLEQIILIHLKNIYLDSKIAQNFDVILNNFMLNTFFTQHFFTSMEMFKILCYRFLSFTKKIFLKDVKFHLRHILNEDIMKMKPQKNMRNAVSFIQPFPNMQNEIDLFIHECQNILMREKFDILMIHPLNLALNPKLQRRENLIREISENLKIIVNNSNAKMVVLENTHEFFDEILESVKLCVQDIAYPISIAITLPTYHLDSMDMFEKIIEAGTDLCKKKKAKLIIRLKDLDFYYEYESFVSNFNHKPNTIFTNPTSAMGNFIDLLQKYQENTSIVDCIVASQNFLLIAFIKTFHSNIALEVQKELNYPLFQVIKKDNISLIHIQYYTKDFTQVLPFFLKSNFIFLQQGLFKTIHLHQNTQELQKEYSSFERSWHTIKAHKQDTLQDSALYLQEQSYNFETFDYELRKPLLYARRNDKIQEIKQQHKQNIFQDSLTTEESPTKEMNQQSSHSFAKELDSIIIDPLNYNKIEDILYLNTQDMERIRAQGINNTPNVFSLNTEKEKELLQLAYKKQEDILLNRINLITSIIARLKEISHDIHITLHTIYPNTPPYILEEQFYICLDTFKYYAYEYRQLLHQTDSVLMMPSGAIFIDTKKLSFCEIVSILASNIMIGNVSILNDTITARFLYYIFYPIFEACPFMTIIDSDSKFLESFRTTSHGYIIIPKDDISKYLHDDNLLVWDRGKSAVFISSFYNFYEAYLQVQEMRFFGADSIIIYTDEYIYSKAKQVFIPIQVVQSSLGDVIANLDNEVSNFSLFTYNKTEMNYAINHLNISISINTTYKYKLVSGSQHTFLPGLLPPFGSNLLLAKLLQTSPNSVIRNNSLYSDIIGCFSMILSVDETEFLYNLNHNYSQFLKKLERVASFDNIYEVKKPYNMCLRVYHNDDFFHVCVVMLVAFLLEIPTKISFEMEYFKTRENIFSKLKSELSEKYINIFTLVLEHETDFIAGITPKTLVRILQDESDFSHHVTYMKLKDLNIIAEYSLPILNKNLELERYLATQYIHIQPNFFLRTYINE</sequence>
<reference evidence="1 2" key="1">
    <citation type="submission" date="2018-04" db="EMBL/GenBank/DDBJ databases">
        <title>Novel Campyloabacter and Helicobacter Species and Strains.</title>
        <authorList>
            <person name="Mannion A.J."/>
            <person name="Shen Z."/>
            <person name="Fox J.G."/>
        </authorList>
    </citation>
    <scope>NUCLEOTIDE SEQUENCE [LARGE SCALE GENOMIC DNA]</scope>
    <source>
        <strain evidence="1 2">MIT 17-337</strain>
    </source>
</reference>
<evidence type="ECO:0000313" key="1">
    <source>
        <dbReference type="EMBL" id="RDU66406.1"/>
    </source>
</evidence>
<dbReference type="Proteomes" id="UP000256379">
    <property type="component" value="Unassembled WGS sequence"/>
</dbReference>
<dbReference type="EMBL" id="NXLQ01000005">
    <property type="protein sequence ID" value="RDU66406.1"/>
    <property type="molecule type" value="Genomic_DNA"/>
</dbReference>
<evidence type="ECO:0000313" key="2">
    <source>
        <dbReference type="Proteomes" id="UP000256379"/>
    </source>
</evidence>